<keyword evidence="1" id="KW-0812">Transmembrane</keyword>
<sequence length="59" mass="6960">MKNVPTMTIDMLLLYTNEAGRFLSMLLYFAILITFFLKILNHVISFFKAYTKGHSCFKY</sequence>
<evidence type="ECO:0000313" key="2">
    <source>
        <dbReference type="EMBL" id="KOF87808.1"/>
    </source>
</evidence>
<protein>
    <submittedName>
        <fullName evidence="2">Uncharacterized protein</fullName>
    </submittedName>
</protein>
<accession>A0A0L8HEY2</accession>
<dbReference type="EMBL" id="KQ418320">
    <property type="protein sequence ID" value="KOF87808.1"/>
    <property type="molecule type" value="Genomic_DNA"/>
</dbReference>
<reference evidence="2" key="1">
    <citation type="submission" date="2015-07" db="EMBL/GenBank/DDBJ databases">
        <title>MeaNS - Measles Nucleotide Surveillance Program.</title>
        <authorList>
            <person name="Tran T."/>
            <person name="Druce J."/>
        </authorList>
    </citation>
    <scope>NUCLEOTIDE SEQUENCE</scope>
    <source>
        <strain evidence="2">UCB-OBI-ISO-001</strain>
        <tissue evidence="2">Gonad</tissue>
    </source>
</reference>
<name>A0A0L8HEY2_OCTBM</name>
<dbReference type="AlphaFoldDB" id="A0A0L8HEY2"/>
<evidence type="ECO:0000256" key="1">
    <source>
        <dbReference type="SAM" id="Phobius"/>
    </source>
</evidence>
<keyword evidence="1" id="KW-0472">Membrane</keyword>
<feature type="transmembrane region" description="Helical" evidence="1">
    <location>
        <begin position="20"/>
        <end position="40"/>
    </location>
</feature>
<keyword evidence="1" id="KW-1133">Transmembrane helix</keyword>
<proteinExistence type="predicted"/>
<organism evidence="2">
    <name type="scientific">Octopus bimaculoides</name>
    <name type="common">California two-spotted octopus</name>
    <dbReference type="NCBI Taxonomy" id="37653"/>
    <lineage>
        <taxon>Eukaryota</taxon>
        <taxon>Metazoa</taxon>
        <taxon>Spiralia</taxon>
        <taxon>Lophotrochozoa</taxon>
        <taxon>Mollusca</taxon>
        <taxon>Cephalopoda</taxon>
        <taxon>Coleoidea</taxon>
        <taxon>Octopodiformes</taxon>
        <taxon>Octopoda</taxon>
        <taxon>Incirrata</taxon>
        <taxon>Octopodidae</taxon>
        <taxon>Octopus</taxon>
    </lineage>
</organism>
<gene>
    <name evidence="2" type="ORF">OCBIM_22016131mg</name>
</gene>